<feature type="domain" description="Calcineurin-like phosphoesterase" evidence="1">
    <location>
        <begin position="28"/>
        <end position="125"/>
    </location>
</feature>
<keyword evidence="2" id="KW-0378">Hydrolase</keyword>
<organism evidence="2 3">
    <name type="scientific">Sphingorhabdus wooponensis</name>
    <dbReference type="NCBI Taxonomy" id="940136"/>
    <lineage>
        <taxon>Bacteria</taxon>
        <taxon>Pseudomonadati</taxon>
        <taxon>Pseudomonadota</taxon>
        <taxon>Alphaproteobacteria</taxon>
        <taxon>Sphingomonadales</taxon>
        <taxon>Sphingomonadaceae</taxon>
        <taxon>Sphingorhabdus</taxon>
    </lineage>
</organism>
<reference evidence="2 3" key="1">
    <citation type="submission" date="2018-12" db="EMBL/GenBank/DDBJ databases">
        <authorList>
            <person name="Kim S.-J."/>
            <person name="Jung G.-Y."/>
        </authorList>
    </citation>
    <scope>NUCLEOTIDE SEQUENCE [LARGE SCALE GENOMIC DNA]</scope>
    <source>
        <strain evidence="2 3">03SU3-P</strain>
    </source>
</reference>
<sequence length="231" mass="25287">MTQSFEFGGQQFEIAGEAALYWRAQDALLVSDLHLEKASAFALYGQMLPPYDSVSTLQDIAALCSKYSPVKIISLGDNFHDDDGEQRLAKSAAALLVDLTRDTEWIWITGNHDRTVSGKWGGKAFDELTLSGITLRHEALGGDPNPEISGHFHPKFRQVLRGRMVKRRCFVKTPRKMIMPAFGALTGGLDVQDVAIIKACDLADGEGVEALVPMQSGYARFALNKTGTLAK</sequence>
<dbReference type="RefSeq" id="WP_125231343.1">
    <property type="nucleotide sequence ID" value="NZ_RWJI01000003.1"/>
</dbReference>
<dbReference type="PIRSF" id="PIRSF000887">
    <property type="entry name" value="Pesterase_MJ0037"/>
    <property type="match status" value="1"/>
</dbReference>
<keyword evidence="2" id="KW-0436">Ligase</keyword>
<dbReference type="Pfam" id="PF00149">
    <property type="entry name" value="Metallophos"/>
    <property type="match status" value="1"/>
</dbReference>
<dbReference type="SUPFAM" id="SSF56300">
    <property type="entry name" value="Metallo-dependent phosphatases"/>
    <property type="match status" value="1"/>
</dbReference>
<dbReference type="EC" id="3.1.-.-" evidence="2"/>
<dbReference type="GO" id="GO:0016787">
    <property type="term" value="F:hydrolase activity"/>
    <property type="evidence" value="ECO:0007669"/>
    <property type="project" value="UniProtKB-KW"/>
</dbReference>
<dbReference type="Gene3D" id="3.60.21.10">
    <property type="match status" value="1"/>
</dbReference>
<evidence type="ECO:0000259" key="1">
    <source>
        <dbReference type="Pfam" id="PF00149"/>
    </source>
</evidence>
<dbReference type="PANTHER" id="PTHR39323">
    <property type="entry name" value="BLR1149 PROTEIN"/>
    <property type="match status" value="1"/>
</dbReference>
<gene>
    <name evidence="2" type="primary">pdeM</name>
    <name evidence="2" type="ORF">D7D48_10255</name>
</gene>
<keyword evidence="2" id="KW-0540">Nuclease</keyword>
<accession>A0A426RPK9</accession>
<dbReference type="InterPro" id="IPR026336">
    <property type="entry name" value="PdeM-like"/>
</dbReference>
<dbReference type="GO" id="GO:0004519">
    <property type="term" value="F:endonuclease activity"/>
    <property type="evidence" value="ECO:0007669"/>
    <property type="project" value="UniProtKB-KW"/>
</dbReference>
<dbReference type="GO" id="GO:0016874">
    <property type="term" value="F:ligase activity"/>
    <property type="evidence" value="ECO:0007669"/>
    <property type="project" value="UniProtKB-KW"/>
</dbReference>
<protein>
    <submittedName>
        <fullName evidence="2">Ligase-associated DNA damage response endonuclease PdeM</fullName>
        <ecNumber evidence="2">3.1.-.-</ecNumber>
    </submittedName>
</protein>
<evidence type="ECO:0000313" key="3">
    <source>
        <dbReference type="Proteomes" id="UP000268553"/>
    </source>
</evidence>
<dbReference type="Proteomes" id="UP000268553">
    <property type="component" value="Unassembled WGS sequence"/>
</dbReference>
<proteinExistence type="predicted"/>
<dbReference type="OrthoDB" id="9795838at2"/>
<dbReference type="PANTHER" id="PTHR39323:SF1">
    <property type="entry name" value="BLR1149 PROTEIN"/>
    <property type="match status" value="1"/>
</dbReference>
<dbReference type="InterPro" id="IPR004843">
    <property type="entry name" value="Calcineurin-like_PHP"/>
</dbReference>
<evidence type="ECO:0000313" key="2">
    <source>
        <dbReference type="EMBL" id="RRQ50940.1"/>
    </source>
</evidence>
<keyword evidence="3" id="KW-1185">Reference proteome</keyword>
<dbReference type="EMBL" id="RWJI01000003">
    <property type="protein sequence ID" value="RRQ50940.1"/>
    <property type="molecule type" value="Genomic_DNA"/>
</dbReference>
<dbReference type="AlphaFoldDB" id="A0A426RPK9"/>
<dbReference type="NCBIfam" id="TIGR04123">
    <property type="entry name" value="P_estr_lig_assc"/>
    <property type="match status" value="1"/>
</dbReference>
<keyword evidence="2" id="KW-0255">Endonuclease</keyword>
<dbReference type="InterPro" id="IPR024173">
    <property type="entry name" value="Pesterase_MJ0037-like"/>
</dbReference>
<dbReference type="InterPro" id="IPR029052">
    <property type="entry name" value="Metallo-depent_PP-like"/>
</dbReference>
<comment type="caution">
    <text evidence="2">The sequence shown here is derived from an EMBL/GenBank/DDBJ whole genome shotgun (WGS) entry which is preliminary data.</text>
</comment>
<name>A0A426RPK9_9SPHN</name>